<evidence type="ECO:0000313" key="2">
    <source>
        <dbReference type="Proteomes" id="UP000620124"/>
    </source>
</evidence>
<name>A0A8H6WPX1_9AGAR</name>
<keyword evidence="2" id="KW-1185">Reference proteome</keyword>
<dbReference type="GO" id="GO:0020037">
    <property type="term" value="F:heme binding"/>
    <property type="evidence" value="ECO:0007669"/>
    <property type="project" value="InterPro"/>
</dbReference>
<dbReference type="EMBL" id="JACAZI010000043">
    <property type="protein sequence ID" value="KAF7326534.1"/>
    <property type="molecule type" value="Genomic_DNA"/>
</dbReference>
<comment type="caution">
    <text evidence="1">The sequence shown here is derived from an EMBL/GenBank/DDBJ whole genome shotgun (WGS) entry which is preliminary data.</text>
</comment>
<evidence type="ECO:0008006" key="3">
    <source>
        <dbReference type="Google" id="ProtNLM"/>
    </source>
</evidence>
<dbReference type="InterPro" id="IPR036396">
    <property type="entry name" value="Cyt_P450_sf"/>
</dbReference>
<evidence type="ECO:0000313" key="1">
    <source>
        <dbReference type="EMBL" id="KAF7326534.1"/>
    </source>
</evidence>
<dbReference type="SUPFAM" id="SSF48264">
    <property type="entry name" value="Cytochrome P450"/>
    <property type="match status" value="1"/>
</dbReference>
<protein>
    <recommendedName>
        <fullName evidence="3">Cytochrome P450</fullName>
    </recommendedName>
</protein>
<proteinExistence type="predicted"/>
<dbReference type="GO" id="GO:0016705">
    <property type="term" value="F:oxidoreductase activity, acting on paired donors, with incorporation or reduction of molecular oxygen"/>
    <property type="evidence" value="ECO:0007669"/>
    <property type="project" value="InterPro"/>
</dbReference>
<dbReference type="OrthoDB" id="6692864at2759"/>
<accession>A0A8H6WPX1</accession>
<dbReference type="Gene3D" id="1.10.630.10">
    <property type="entry name" value="Cytochrome P450"/>
    <property type="match status" value="1"/>
</dbReference>
<organism evidence="1 2">
    <name type="scientific">Mycena venus</name>
    <dbReference type="NCBI Taxonomy" id="2733690"/>
    <lineage>
        <taxon>Eukaryota</taxon>
        <taxon>Fungi</taxon>
        <taxon>Dikarya</taxon>
        <taxon>Basidiomycota</taxon>
        <taxon>Agaricomycotina</taxon>
        <taxon>Agaricomycetes</taxon>
        <taxon>Agaricomycetidae</taxon>
        <taxon>Agaricales</taxon>
        <taxon>Marasmiineae</taxon>
        <taxon>Mycenaceae</taxon>
        <taxon>Mycena</taxon>
    </lineage>
</organism>
<dbReference type="AlphaFoldDB" id="A0A8H6WPX1"/>
<reference evidence="1" key="1">
    <citation type="submission" date="2020-05" db="EMBL/GenBank/DDBJ databases">
        <title>Mycena genomes resolve the evolution of fungal bioluminescence.</title>
        <authorList>
            <person name="Tsai I.J."/>
        </authorList>
    </citation>
    <scope>NUCLEOTIDE SEQUENCE</scope>
    <source>
        <strain evidence="1">CCC161011</strain>
    </source>
</reference>
<dbReference type="GO" id="GO:0005506">
    <property type="term" value="F:iron ion binding"/>
    <property type="evidence" value="ECO:0007669"/>
    <property type="project" value="InterPro"/>
</dbReference>
<sequence length="185" mass="20248">MARPNPTVFALSASLPCHLFFKKYEPSDVPRLVGLLVVSPTLVAFLCQEESGNLLKSLLRTCSLYYCGLILSILSYRISPLHPLAKYPGPVACKISKLWLTHVSSGGKLHVYVKGLHDRYGPIVRVGPNELSINDSSLVTAILGPNGMPKGPLWDSRRISGKKSILIGARDYKNHAEARNISALK</sequence>
<dbReference type="Proteomes" id="UP000620124">
    <property type="component" value="Unassembled WGS sequence"/>
</dbReference>
<dbReference type="GO" id="GO:0004497">
    <property type="term" value="F:monooxygenase activity"/>
    <property type="evidence" value="ECO:0007669"/>
    <property type="project" value="InterPro"/>
</dbReference>
<gene>
    <name evidence="1" type="ORF">MVEN_02611600</name>
</gene>